<dbReference type="Proteomes" id="UP000195991">
    <property type="component" value="Unassembled WGS sequence"/>
</dbReference>
<reference evidence="1 2" key="1">
    <citation type="submission" date="2016-08" db="EMBL/GenBank/DDBJ databases">
        <authorList>
            <person name="Seilhamer J.J."/>
        </authorList>
    </citation>
    <scope>NUCLEOTIDE SEQUENCE [LARGE SCALE GENOMIC DNA]</scope>
    <source>
        <strain evidence="1 2">IEBC_T61001</strain>
    </source>
</reference>
<dbReference type="AlphaFoldDB" id="A0A1C4F2A5"/>
<organism evidence="1 2">
    <name type="scientific">Bacillus thuringiensis</name>
    <dbReference type="NCBI Taxonomy" id="1428"/>
    <lineage>
        <taxon>Bacteria</taxon>
        <taxon>Bacillati</taxon>
        <taxon>Bacillota</taxon>
        <taxon>Bacilli</taxon>
        <taxon>Bacillales</taxon>
        <taxon>Bacillaceae</taxon>
        <taxon>Bacillus</taxon>
        <taxon>Bacillus cereus group</taxon>
    </lineage>
</organism>
<name>A0A1C4F2A5_BACTU</name>
<evidence type="ECO:0000313" key="1">
    <source>
        <dbReference type="EMBL" id="SCC49912.1"/>
    </source>
</evidence>
<protein>
    <submittedName>
        <fullName evidence="1">Uncharacterized protein</fullName>
    </submittedName>
</protein>
<proteinExistence type="predicted"/>
<gene>
    <name evidence="1" type="ORF">BTT61001_03851</name>
</gene>
<sequence length="17" mass="1707">MAFALTATDSSTCAIFG</sequence>
<evidence type="ECO:0000313" key="2">
    <source>
        <dbReference type="Proteomes" id="UP000195991"/>
    </source>
</evidence>
<dbReference type="EMBL" id="FMBI01000034">
    <property type="protein sequence ID" value="SCC49912.1"/>
    <property type="molecule type" value="Genomic_DNA"/>
</dbReference>
<accession>A0A1C4F2A5</accession>